<evidence type="ECO:0000313" key="7">
    <source>
        <dbReference type="Proteomes" id="UP000758155"/>
    </source>
</evidence>
<dbReference type="InterPro" id="IPR036322">
    <property type="entry name" value="WD40_repeat_dom_sf"/>
</dbReference>
<dbReference type="Proteomes" id="UP000758155">
    <property type="component" value="Unassembled WGS sequence"/>
</dbReference>
<comment type="caution">
    <text evidence="6">The sequence shown here is derived from an EMBL/GenBank/DDBJ whole genome shotgun (WGS) entry which is preliminary data.</text>
</comment>
<dbReference type="GO" id="GO:0005774">
    <property type="term" value="C:vacuolar membrane"/>
    <property type="evidence" value="ECO:0007669"/>
    <property type="project" value="UniProtKB-SubCell"/>
</dbReference>
<dbReference type="InterPro" id="IPR015943">
    <property type="entry name" value="WD40/YVTN_repeat-like_dom_sf"/>
</dbReference>
<dbReference type="Gene3D" id="2.130.10.10">
    <property type="entry name" value="YVTN repeat-like/Quinoprotein amine dehydrogenase"/>
    <property type="match status" value="1"/>
</dbReference>
<dbReference type="OrthoDB" id="1667587at2759"/>
<dbReference type="PANTHER" id="PTHR11227">
    <property type="entry name" value="WD-REPEAT PROTEIN INTERACTING WITH PHOSPHOINOSIDES WIPI -RELATED"/>
    <property type="match status" value="1"/>
</dbReference>
<sequence length="403" mass="42339">MNTRPVLDSDKGPFALSASFNADNSCFSVALESGFRVFSSKSGDQRVARSLGGSLSHAEMLGTTRYLALIGGGLRPKFPSNKVQIYNDASSAITTSLELSAPIQRVRISQTHLIVVLVHAVQIYKMALPPSKIAEYETAPNPLGLCALGTTVVAFPGLTTGQLKIYHLSTGNVSIIPASSSSLRCIALSQDASRVATASEAGTLVRVWEVSSCTKVAELRRGVDPAVILGLAFSPSGGSVAVSSDKGTLHVFDLRGESSSGGSGAAAQGGGRPGAQAGEGTGADQHKWRLLSKLPLLPRQFSDTYSNCSCPFSLGDDYTHSSHSAHPTRSPHAPTSPSSAAPSTKTPGVPGARPTKGLLGWLDESTVICIGAGQDARWEKFVVGYDQGGKRAVWREGWRRYLE</sequence>
<evidence type="ECO:0000256" key="2">
    <source>
        <dbReference type="ARBA" id="ARBA00022574"/>
    </source>
</evidence>
<comment type="similarity">
    <text evidence="4">Belongs to the WD repeat PROPPIN family.</text>
</comment>
<reference evidence="6" key="1">
    <citation type="submission" date="2019-04" db="EMBL/GenBank/DDBJ databases">
        <title>Sequencing of skin fungus with MAO and IRED activity.</title>
        <authorList>
            <person name="Marsaioli A.J."/>
            <person name="Bonatto J.M.C."/>
            <person name="Reis Junior O."/>
        </authorList>
    </citation>
    <scope>NUCLEOTIDE SEQUENCE</scope>
    <source>
        <strain evidence="6">28M1</strain>
    </source>
</reference>
<evidence type="ECO:0000256" key="1">
    <source>
        <dbReference type="ARBA" id="ARBA00004148"/>
    </source>
</evidence>
<gene>
    <name evidence="6" type="primary">HSV2</name>
    <name evidence="6" type="ORF">E8E12_004182</name>
</gene>
<keyword evidence="7" id="KW-1185">Reference proteome</keyword>
<dbReference type="EMBL" id="SWKV01000078">
    <property type="protein sequence ID" value="KAF3033632.1"/>
    <property type="molecule type" value="Genomic_DNA"/>
</dbReference>
<dbReference type="InterPro" id="IPR048720">
    <property type="entry name" value="PROPPIN"/>
</dbReference>
<keyword evidence="3" id="KW-0677">Repeat</keyword>
<name>A0A9P5BXR4_9PLEO</name>
<dbReference type="AlphaFoldDB" id="A0A9P5BXR4"/>
<comment type="subcellular location">
    <subcellularLocation>
        <location evidence="1">Vacuole membrane</location>
        <topology evidence="1">Peripheral membrane protein</topology>
    </subcellularLocation>
</comment>
<dbReference type="Pfam" id="PF21032">
    <property type="entry name" value="PROPPIN"/>
    <property type="match status" value="1"/>
</dbReference>
<organism evidence="6 7">
    <name type="scientific">Didymella heteroderae</name>
    <dbReference type="NCBI Taxonomy" id="1769908"/>
    <lineage>
        <taxon>Eukaryota</taxon>
        <taxon>Fungi</taxon>
        <taxon>Dikarya</taxon>
        <taxon>Ascomycota</taxon>
        <taxon>Pezizomycotina</taxon>
        <taxon>Dothideomycetes</taxon>
        <taxon>Pleosporomycetidae</taxon>
        <taxon>Pleosporales</taxon>
        <taxon>Pleosporineae</taxon>
        <taxon>Didymellaceae</taxon>
        <taxon>Didymella</taxon>
    </lineage>
</organism>
<dbReference type="InterPro" id="IPR001680">
    <property type="entry name" value="WD40_rpt"/>
</dbReference>
<dbReference type="SUPFAM" id="SSF50978">
    <property type="entry name" value="WD40 repeat-like"/>
    <property type="match status" value="1"/>
</dbReference>
<evidence type="ECO:0000256" key="4">
    <source>
        <dbReference type="ARBA" id="ARBA00025740"/>
    </source>
</evidence>
<dbReference type="SMART" id="SM00320">
    <property type="entry name" value="WD40"/>
    <property type="match status" value="2"/>
</dbReference>
<evidence type="ECO:0000313" key="6">
    <source>
        <dbReference type="EMBL" id="KAF3033632.1"/>
    </source>
</evidence>
<feature type="region of interest" description="Disordered" evidence="5">
    <location>
        <begin position="319"/>
        <end position="355"/>
    </location>
</feature>
<evidence type="ECO:0000256" key="3">
    <source>
        <dbReference type="ARBA" id="ARBA00022737"/>
    </source>
</evidence>
<accession>A0A9P5BXR4</accession>
<evidence type="ECO:0000256" key="5">
    <source>
        <dbReference type="SAM" id="MobiDB-lite"/>
    </source>
</evidence>
<feature type="compositionally biased region" description="Gly residues" evidence="5">
    <location>
        <begin position="259"/>
        <end position="281"/>
    </location>
</feature>
<proteinExistence type="inferred from homology"/>
<feature type="region of interest" description="Disordered" evidence="5">
    <location>
        <begin position="253"/>
        <end position="284"/>
    </location>
</feature>
<keyword evidence="2" id="KW-0853">WD repeat</keyword>
<protein>
    <submittedName>
        <fullName evidence="6">Phosphatidylinositol 3,5-bisphosphate-binding protein</fullName>
    </submittedName>
</protein>
<feature type="compositionally biased region" description="Low complexity" evidence="5">
    <location>
        <begin position="327"/>
        <end position="347"/>
    </location>
</feature>